<comment type="subcellular location">
    <subcellularLocation>
        <location evidence="1">Membrane</location>
        <topology evidence="1">Multi-pass membrane protein</topology>
    </subcellularLocation>
</comment>
<dbReference type="GO" id="GO:0016020">
    <property type="term" value="C:membrane"/>
    <property type="evidence" value="ECO:0007669"/>
    <property type="project" value="UniProtKB-SubCell"/>
</dbReference>
<evidence type="ECO:0000256" key="7">
    <source>
        <dbReference type="SAM" id="Phobius"/>
    </source>
</evidence>
<dbReference type="Pfam" id="PF05277">
    <property type="entry name" value="DUF726"/>
    <property type="match status" value="1"/>
</dbReference>
<dbReference type="InterPro" id="IPR029058">
    <property type="entry name" value="AB_hydrolase_fold"/>
</dbReference>
<feature type="compositionally biased region" description="Pro residues" evidence="6">
    <location>
        <begin position="565"/>
        <end position="574"/>
    </location>
</feature>
<comment type="similarity">
    <text evidence="2">Belongs to the TMCO4 family.</text>
</comment>
<organism evidence="8 9">
    <name type="scientific">Geranomyces variabilis</name>
    <dbReference type="NCBI Taxonomy" id="109894"/>
    <lineage>
        <taxon>Eukaryota</taxon>
        <taxon>Fungi</taxon>
        <taxon>Fungi incertae sedis</taxon>
        <taxon>Chytridiomycota</taxon>
        <taxon>Chytridiomycota incertae sedis</taxon>
        <taxon>Chytridiomycetes</taxon>
        <taxon>Spizellomycetales</taxon>
        <taxon>Powellomycetaceae</taxon>
        <taxon>Geranomyces</taxon>
    </lineage>
</organism>
<reference evidence="8" key="1">
    <citation type="submission" date="2020-05" db="EMBL/GenBank/DDBJ databases">
        <title>Phylogenomic resolution of chytrid fungi.</title>
        <authorList>
            <person name="Stajich J.E."/>
            <person name="Amses K."/>
            <person name="Simmons R."/>
            <person name="Seto K."/>
            <person name="Myers J."/>
            <person name="Bonds A."/>
            <person name="Quandt C.A."/>
            <person name="Barry K."/>
            <person name="Liu P."/>
            <person name="Grigoriev I."/>
            <person name="Longcore J.E."/>
            <person name="James T.Y."/>
        </authorList>
    </citation>
    <scope>NUCLEOTIDE SEQUENCE</scope>
    <source>
        <strain evidence="8">JEL0379</strain>
    </source>
</reference>
<evidence type="ECO:0000256" key="5">
    <source>
        <dbReference type="ARBA" id="ARBA00023136"/>
    </source>
</evidence>
<name>A0AAD5TM34_9FUNG</name>
<evidence type="ECO:0008006" key="10">
    <source>
        <dbReference type="Google" id="ProtNLM"/>
    </source>
</evidence>
<protein>
    <recommendedName>
        <fullName evidence="10">DUF726-domain-containing protein</fullName>
    </recommendedName>
</protein>
<gene>
    <name evidence="8" type="ORF">HDU87_003422</name>
</gene>
<sequence>MSQTLSPEHAQQFYDLSLNAVARMRCALLPACQKDGTITRALSVVFPPGITSDGKRALKAFDAWAQETLNIVWIGILEKPEKQAPSIQSAIEQKVPDIDTEIASRGVQQLPAVARASLLRTFLLLVLTTNKRYDARTRVLVRKLAKQLALPFPDDYEESVDETLKHPAEVLKESQEAVAKREEKGRTMRNFKIGLAGVVGATALAVTGGLAAPLLGAGFATLFGAFGLGSTAAGMLITGLGSSGMVVGSLFGAYGGHKTRQMIANRTKEVSDFDLIPLPKRVNNRLHYTLCVSGWLSKREDVQEPWTVISGVGDVAALQWEVESLLALGNALTTMMKSYALGYLKTEIIKQTVLATLMAGLWPLSLLKFAKLVDNPWSNSMDLARKTGVVLADLLVDKVPGERPITLIGYSLGARVIFYCLDELARRGAYGIVENAYMFGLPGPGEKDQWKGIRRTVAGRVVNGYSSKDWLLAFLYRTTSVRFAVPGLQPVNVVGVEDIDVSGVVDGHLKYRGAIGKCLAAIGAEDLDGAEMDAQVKVLQEIERQESVDQLPIDDFVEKECEKLPPLPERPPAQEPEAPMTLESDSPLSPGSPDLPQRPPQ</sequence>
<dbReference type="Proteomes" id="UP001212152">
    <property type="component" value="Unassembled WGS sequence"/>
</dbReference>
<dbReference type="PANTHER" id="PTHR17920">
    <property type="entry name" value="TRANSMEMBRANE AND COILED-COIL DOMAIN-CONTAINING PROTEIN 4 TMCO4"/>
    <property type="match status" value="1"/>
</dbReference>
<evidence type="ECO:0000256" key="2">
    <source>
        <dbReference type="ARBA" id="ARBA00009824"/>
    </source>
</evidence>
<feature type="compositionally biased region" description="Low complexity" evidence="6">
    <location>
        <begin position="575"/>
        <end position="595"/>
    </location>
</feature>
<keyword evidence="3 7" id="KW-0812">Transmembrane</keyword>
<feature type="transmembrane region" description="Helical" evidence="7">
    <location>
        <begin position="232"/>
        <end position="256"/>
    </location>
</feature>
<dbReference type="InterPro" id="IPR007941">
    <property type="entry name" value="DUF726"/>
</dbReference>
<dbReference type="AlphaFoldDB" id="A0AAD5TM34"/>
<feature type="transmembrane region" description="Helical" evidence="7">
    <location>
        <begin position="193"/>
        <end position="226"/>
    </location>
</feature>
<evidence type="ECO:0000256" key="6">
    <source>
        <dbReference type="SAM" id="MobiDB-lite"/>
    </source>
</evidence>
<proteinExistence type="inferred from homology"/>
<dbReference type="PANTHER" id="PTHR17920:SF22">
    <property type="entry name" value="DUF726 DOMAIN PROTEIN (AFU_ORTHOLOGUE AFUA_2G12860)"/>
    <property type="match status" value="1"/>
</dbReference>
<dbReference type="EMBL" id="JADGJQ010000025">
    <property type="protein sequence ID" value="KAJ3178599.1"/>
    <property type="molecule type" value="Genomic_DNA"/>
</dbReference>
<evidence type="ECO:0000313" key="9">
    <source>
        <dbReference type="Proteomes" id="UP001212152"/>
    </source>
</evidence>
<accession>A0AAD5TM34</accession>
<keyword evidence="4 7" id="KW-1133">Transmembrane helix</keyword>
<evidence type="ECO:0000256" key="1">
    <source>
        <dbReference type="ARBA" id="ARBA00004141"/>
    </source>
</evidence>
<evidence type="ECO:0000313" key="8">
    <source>
        <dbReference type="EMBL" id="KAJ3178599.1"/>
    </source>
</evidence>
<keyword evidence="9" id="KW-1185">Reference proteome</keyword>
<feature type="region of interest" description="Disordered" evidence="6">
    <location>
        <begin position="562"/>
        <end position="601"/>
    </location>
</feature>
<evidence type="ECO:0000256" key="3">
    <source>
        <dbReference type="ARBA" id="ARBA00022692"/>
    </source>
</evidence>
<comment type="caution">
    <text evidence="8">The sequence shown here is derived from an EMBL/GenBank/DDBJ whole genome shotgun (WGS) entry which is preliminary data.</text>
</comment>
<keyword evidence="5 7" id="KW-0472">Membrane</keyword>
<evidence type="ECO:0000256" key="4">
    <source>
        <dbReference type="ARBA" id="ARBA00022989"/>
    </source>
</evidence>
<dbReference type="SUPFAM" id="SSF53474">
    <property type="entry name" value="alpha/beta-Hydrolases"/>
    <property type="match status" value="1"/>
</dbReference>